<evidence type="ECO:0000259" key="8">
    <source>
        <dbReference type="PROSITE" id="PS50041"/>
    </source>
</evidence>
<evidence type="ECO:0000256" key="6">
    <source>
        <dbReference type="ARBA" id="ARBA00023136"/>
    </source>
</evidence>
<sequence>MYRNAFNLLVLILYPANLWNSFMSSIIKKCESPTEHPPCLDDWIGYLGKCFYFSENTTTWAASQNFCASHESMLVVFNTTKELHFLERYSDHSQYWIGLSRKPGRNWQWTDGTRYSGWFKIFGIGECAYLHKIGISSSSGHLFRKWICTSEIHV</sequence>
<keyword evidence="7" id="KW-0732">Signal</keyword>
<dbReference type="AlphaFoldDB" id="A0A8C9PAK2"/>
<dbReference type="InterPro" id="IPR033992">
    <property type="entry name" value="NKR-like_CTLD"/>
</dbReference>
<dbReference type="InterPro" id="IPR050828">
    <property type="entry name" value="C-type_lectin/matrix_domain"/>
</dbReference>
<comment type="subcellular location">
    <subcellularLocation>
        <location evidence="1">Cell membrane</location>
        <topology evidence="1">Single-pass type II membrane protein</topology>
    </subcellularLocation>
</comment>
<dbReference type="Proteomes" id="UP000694422">
    <property type="component" value="Unplaced"/>
</dbReference>
<dbReference type="GO" id="GO:0009897">
    <property type="term" value="C:external side of plasma membrane"/>
    <property type="evidence" value="ECO:0007669"/>
    <property type="project" value="TreeGrafter"/>
</dbReference>
<dbReference type="InterPro" id="IPR001304">
    <property type="entry name" value="C-type_lectin-like"/>
</dbReference>
<dbReference type="InterPro" id="IPR016187">
    <property type="entry name" value="CTDL_fold"/>
</dbReference>
<dbReference type="GO" id="GO:0030246">
    <property type="term" value="F:carbohydrate binding"/>
    <property type="evidence" value="ECO:0007669"/>
    <property type="project" value="UniProtKB-KW"/>
</dbReference>
<dbReference type="InterPro" id="IPR016186">
    <property type="entry name" value="C-type_lectin-like/link_sf"/>
</dbReference>
<name>A0A8C9PAK2_SPEDA</name>
<feature type="domain" description="C-type lectin" evidence="8">
    <location>
        <begin position="46"/>
        <end position="149"/>
    </location>
</feature>
<evidence type="ECO:0000256" key="7">
    <source>
        <dbReference type="SAM" id="SignalP"/>
    </source>
</evidence>
<evidence type="ECO:0000313" key="9">
    <source>
        <dbReference type="Ensembl" id="ENSSDAP00000004918.1"/>
    </source>
</evidence>
<feature type="chain" id="PRO_5034475356" description="C-type lectin domain-containing protein" evidence="7">
    <location>
        <begin position="21"/>
        <end position="154"/>
    </location>
</feature>
<accession>A0A8C9PAK2</accession>
<dbReference type="PROSITE" id="PS50041">
    <property type="entry name" value="C_TYPE_LECTIN_2"/>
    <property type="match status" value="1"/>
</dbReference>
<reference evidence="9" key="2">
    <citation type="submission" date="2025-09" db="UniProtKB">
        <authorList>
            <consortium name="Ensembl"/>
        </authorList>
    </citation>
    <scope>IDENTIFICATION</scope>
</reference>
<evidence type="ECO:0000256" key="2">
    <source>
        <dbReference type="ARBA" id="ARBA00022692"/>
    </source>
</evidence>
<dbReference type="SUPFAM" id="SSF56436">
    <property type="entry name" value="C-type lectin-like"/>
    <property type="match status" value="1"/>
</dbReference>
<protein>
    <recommendedName>
        <fullName evidence="8">C-type lectin domain-containing protein</fullName>
    </recommendedName>
</protein>
<proteinExistence type="predicted"/>
<dbReference type="Gene3D" id="3.10.100.10">
    <property type="entry name" value="Mannose-Binding Protein A, subunit A"/>
    <property type="match status" value="1"/>
</dbReference>
<feature type="signal peptide" evidence="7">
    <location>
        <begin position="1"/>
        <end position="20"/>
    </location>
</feature>
<dbReference type="Pfam" id="PF00059">
    <property type="entry name" value="Lectin_C"/>
    <property type="match status" value="1"/>
</dbReference>
<evidence type="ECO:0000256" key="5">
    <source>
        <dbReference type="ARBA" id="ARBA00022989"/>
    </source>
</evidence>
<dbReference type="SMART" id="SM00034">
    <property type="entry name" value="CLECT"/>
    <property type="match status" value="1"/>
</dbReference>
<dbReference type="CDD" id="cd03593">
    <property type="entry name" value="CLECT_NK_receptors_like"/>
    <property type="match status" value="1"/>
</dbReference>
<evidence type="ECO:0000256" key="3">
    <source>
        <dbReference type="ARBA" id="ARBA00022734"/>
    </source>
</evidence>
<keyword evidence="4" id="KW-0735">Signal-anchor</keyword>
<dbReference type="PANTHER" id="PTHR45710:SF21">
    <property type="entry name" value="C-TYPE LECTIN DOMAIN-CONTAINING PROTEIN"/>
    <property type="match status" value="1"/>
</dbReference>
<keyword evidence="5" id="KW-1133">Transmembrane helix</keyword>
<keyword evidence="10" id="KW-1185">Reference proteome</keyword>
<evidence type="ECO:0000256" key="4">
    <source>
        <dbReference type="ARBA" id="ARBA00022968"/>
    </source>
</evidence>
<reference evidence="9" key="1">
    <citation type="submission" date="2025-08" db="UniProtKB">
        <authorList>
            <consortium name="Ensembl"/>
        </authorList>
    </citation>
    <scope>IDENTIFICATION</scope>
</reference>
<keyword evidence="3" id="KW-0430">Lectin</keyword>
<dbReference type="PANTHER" id="PTHR45710">
    <property type="entry name" value="C-TYPE LECTIN DOMAIN-CONTAINING PROTEIN 180"/>
    <property type="match status" value="1"/>
</dbReference>
<dbReference type="Ensembl" id="ENSSDAT00000005633.1">
    <property type="protein sequence ID" value="ENSSDAP00000004918.1"/>
    <property type="gene ID" value="ENSSDAG00000004608.1"/>
</dbReference>
<organism evidence="9 10">
    <name type="scientific">Spermophilus dauricus</name>
    <name type="common">Daurian ground squirrel</name>
    <dbReference type="NCBI Taxonomy" id="99837"/>
    <lineage>
        <taxon>Eukaryota</taxon>
        <taxon>Metazoa</taxon>
        <taxon>Chordata</taxon>
        <taxon>Craniata</taxon>
        <taxon>Vertebrata</taxon>
        <taxon>Euteleostomi</taxon>
        <taxon>Mammalia</taxon>
        <taxon>Eutheria</taxon>
        <taxon>Euarchontoglires</taxon>
        <taxon>Glires</taxon>
        <taxon>Rodentia</taxon>
        <taxon>Sciuromorpha</taxon>
        <taxon>Sciuridae</taxon>
        <taxon>Xerinae</taxon>
        <taxon>Marmotini</taxon>
        <taxon>Spermophilus</taxon>
    </lineage>
</organism>
<evidence type="ECO:0000256" key="1">
    <source>
        <dbReference type="ARBA" id="ARBA00004401"/>
    </source>
</evidence>
<keyword evidence="2" id="KW-0812">Transmembrane</keyword>
<keyword evidence="6" id="KW-0472">Membrane</keyword>
<evidence type="ECO:0000313" key="10">
    <source>
        <dbReference type="Proteomes" id="UP000694422"/>
    </source>
</evidence>